<dbReference type="AlphaFoldDB" id="A0A1E3WA45"/>
<evidence type="ECO:0000313" key="1">
    <source>
        <dbReference type="EMBL" id="ODS02641.1"/>
    </source>
</evidence>
<dbReference type="EMBL" id="LPWD01000262">
    <property type="protein sequence ID" value="ODS02641.1"/>
    <property type="molecule type" value="Genomic_DNA"/>
</dbReference>
<protein>
    <submittedName>
        <fullName evidence="1">Uncharacterized protein</fullName>
    </submittedName>
</protein>
<gene>
    <name evidence="1" type="ORF">AUC71_14275</name>
</gene>
<organism evidence="1 2">
    <name type="scientific">Methyloceanibacter marginalis</name>
    <dbReference type="NCBI Taxonomy" id="1774971"/>
    <lineage>
        <taxon>Bacteria</taxon>
        <taxon>Pseudomonadati</taxon>
        <taxon>Pseudomonadota</taxon>
        <taxon>Alphaproteobacteria</taxon>
        <taxon>Hyphomicrobiales</taxon>
        <taxon>Hyphomicrobiaceae</taxon>
        <taxon>Methyloceanibacter</taxon>
    </lineage>
</organism>
<keyword evidence="2" id="KW-1185">Reference proteome</keyword>
<accession>A0A1E3WA45</accession>
<reference evidence="1 2" key="1">
    <citation type="journal article" date="2016" name="Environ. Microbiol.">
        <title>New Methyloceanibacter diversity from North Sea sediments includes methanotroph containing solely the soluble methane monooxygenase.</title>
        <authorList>
            <person name="Vekeman B."/>
            <person name="Kerckhof F.M."/>
            <person name="Cremers G."/>
            <person name="de Vos P."/>
            <person name="Vandamme P."/>
            <person name="Boon N."/>
            <person name="Op den Camp H.J."/>
            <person name="Heylen K."/>
        </authorList>
    </citation>
    <scope>NUCLEOTIDE SEQUENCE [LARGE SCALE GENOMIC DNA]</scope>
    <source>
        <strain evidence="1 2">R-67177</strain>
    </source>
</reference>
<evidence type="ECO:0000313" key="2">
    <source>
        <dbReference type="Proteomes" id="UP000095042"/>
    </source>
</evidence>
<proteinExistence type="predicted"/>
<name>A0A1E3WA45_9HYPH</name>
<comment type="caution">
    <text evidence="1">The sequence shown here is derived from an EMBL/GenBank/DDBJ whole genome shotgun (WGS) entry which is preliminary data.</text>
</comment>
<sequence>MFCFDPDERVTGDLRGFLAGLTDETDAVRVRLFDAYMTPEDHAPYTSDQRLLDFRTFYGPEQRDILMLWRNRPEIGFAEGDGRTPRGMTAVETDLYCQHYGKSLSVAHWEETCDYYVQHFPYETYGAKWEARKGQGIHTESDFGRRLHPWGEDLFANAVPMPAAK</sequence>
<dbReference type="Proteomes" id="UP000095042">
    <property type="component" value="Unassembled WGS sequence"/>
</dbReference>
<dbReference type="RefSeq" id="WP_069624162.1">
    <property type="nucleotide sequence ID" value="NZ_LPWD01000262.1"/>
</dbReference>